<dbReference type="RefSeq" id="WP_209265801.1">
    <property type="nucleotide sequence ID" value="NZ_JAFFZN010000013.1"/>
</dbReference>
<dbReference type="Proteomes" id="UP001518976">
    <property type="component" value="Unassembled WGS sequence"/>
</dbReference>
<dbReference type="InterPro" id="IPR006311">
    <property type="entry name" value="TAT_signal"/>
</dbReference>
<keyword evidence="2" id="KW-0732">Signal</keyword>
<comment type="caution">
    <text evidence="3">The sequence shown here is derived from an EMBL/GenBank/DDBJ whole genome shotgun (WGS) entry which is preliminary data.</text>
</comment>
<evidence type="ECO:0000313" key="3">
    <source>
        <dbReference type="EMBL" id="MBO8187016.1"/>
    </source>
</evidence>
<name>A0ABS3WV93_9ACTN</name>
<feature type="chain" id="PRO_5045486653" evidence="2">
    <location>
        <begin position="33"/>
        <end position="135"/>
    </location>
</feature>
<dbReference type="EMBL" id="JAFFZN010000013">
    <property type="protein sequence ID" value="MBO8187016.1"/>
    <property type="molecule type" value="Genomic_DNA"/>
</dbReference>
<evidence type="ECO:0000313" key="4">
    <source>
        <dbReference type="Proteomes" id="UP001518976"/>
    </source>
</evidence>
<keyword evidence="4" id="KW-1185">Reference proteome</keyword>
<keyword evidence="3" id="KW-0547">Nucleotide-binding</keyword>
<dbReference type="PROSITE" id="PS51318">
    <property type="entry name" value="TAT"/>
    <property type="match status" value="1"/>
</dbReference>
<accession>A0ABS3WV93</accession>
<evidence type="ECO:0000256" key="2">
    <source>
        <dbReference type="SAM" id="SignalP"/>
    </source>
</evidence>
<dbReference type="GO" id="GO:0005524">
    <property type="term" value="F:ATP binding"/>
    <property type="evidence" value="ECO:0007669"/>
    <property type="project" value="UniProtKB-KW"/>
</dbReference>
<reference evidence="3 4" key="1">
    <citation type="submission" date="2021-02" db="EMBL/GenBank/DDBJ databases">
        <title>Streptomyces spirodelae sp. nov., isolated from duckweed.</title>
        <authorList>
            <person name="Saimee Y."/>
            <person name="Duangmal K."/>
        </authorList>
    </citation>
    <scope>NUCLEOTIDE SEQUENCE [LARGE SCALE GENOMIC DNA]</scope>
    <source>
        <strain evidence="3 4">DW4-2</strain>
    </source>
</reference>
<keyword evidence="3" id="KW-0067">ATP-binding</keyword>
<proteinExistence type="predicted"/>
<sequence length="135" mass="12783">MSNPLTRRIARTALLTAAGAATVVGAAGAASAVELPASPVGGVSNLDGEGVGNTLDKTARDTTSLAGHTGGNAVKKTVPAAGRTVGKAGKTAAPAAQHLTGSAVGEAGDMLGQVAAAAADTHLPRTANLGGLPLG</sequence>
<feature type="region of interest" description="Disordered" evidence="1">
    <location>
        <begin position="37"/>
        <end position="77"/>
    </location>
</feature>
<feature type="signal peptide" evidence="2">
    <location>
        <begin position="1"/>
        <end position="32"/>
    </location>
</feature>
<organism evidence="3 4">
    <name type="scientific">Streptomyces spirodelae</name>
    <dbReference type="NCBI Taxonomy" id="2812904"/>
    <lineage>
        <taxon>Bacteria</taxon>
        <taxon>Bacillati</taxon>
        <taxon>Actinomycetota</taxon>
        <taxon>Actinomycetes</taxon>
        <taxon>Kitasatosporales</taxon>
        <taxon>Streptomycetaceae</taxon>
        <taxon>Streptomyces</taxon>
    </lineage>
</organism>
<evidence type="ECO:0000256" key="1">
    <source>
        <dbReference type="SAM" id="MobiDB-lite"/>
    </source>
</evidence>
<gene>
    <name evidence="3" type="ORF">JW592_16310</name>
</gene>
<protein>
    <submittedName>
        <fullName evidence="3">ATP-binding protein</fullName>
    </submittedName>
</protein>